<reference evidence="1 2" key="1">
    <citation type="submission" date="2024-06" db="EMBL/GenBank/DDBJ databases">
        <title>Genomic Encyclopedia of Type Strains, Phase IV (KMG-IV): sequencing the most valuable type-strain genomes for metagenomic binning, comparative biology and taxonomic classification.</title>
        <authorList>
            <person name="Goeker M."/>
        </authorList>
    </citation>
    <scope>NUCLEOTIDE SEQUENCE [LARGE SCALE GENOMIC DNA]</scope>
    <source>
        <strain evidence="1 2">DSM 100022</strain>
    </source>
</reference>
<evidence type="ECO:0000313" key="1">
    <source>
        <dbReference type="EMBL" id="MET3581550.1"/>
    </source>
</evidence>
<accession>A0ABV2GTD8</accession>
<dbReference type="Gene3D" id="3.10.450.50">
    <property type="match status" value="1"/>
</dbReference>
<evidence type="ECO:0008006" key="3">
    <source>
        <dbReference type="Google" id="ProtNLM"/>
    </source>
</evidence>
<dbReference type="Proteomes" id="UP001549204">
    <property type="component" value="Unassembled WGS sequence"/>
</dbReference>
<sequence>MIHIDRLENGVVVEHFGQLDGLGLMHQIGAF</sequence>
<keyword evidence="2" id="KW-1185">Reference proteome</keyword>
<proteinExistence type="predicted"/>
<protein>
    <recommendedName>
        <fullName evidence="3">Ester cyclase</fullName>
    </recommendedName>
</protein>
<dbReference type="EMBL" id="JBEPMC010000008">
    <property type="protein sequence ID" value="MET3581550.1"/>
    <property type="molecule type" value="Genomic_DNA"/>
</dbReference>
<organism evidence="1 2">
    <name type="scientific">Mesorhizobium robiniae</name>
    <dbReference type="NCBI Taxonomy" id="559315"/>
    <lineage>
        <taxon>Bacteria</taxon>
        <taxon>Pseudomonadati</taxon>
        <taxon>Pseudomonadota</taxon>
        <taxon>Alphaproteobacteria</taxon>
        <taxon>Hyphomicrobiales</taxon>
        <taxon>Phyllobacteriaceae</taxon>
        <taxon>Mesorhizobium</taxon>
    </lineage>
</organism>
<comment type="caution">
    <text evidence="1">The sequence shown here is derived from an EMBL/GenBank/DDBJ whole genome shotgun (WGS) entry which is preliminary data.</text>
</comment>
<evidence type="ECO:0000313" key="2">
    <source>
        <dbReference type="Proteomes" id="UP001549204"/>
    </source>
</evidence>
<name>A0ABV2GTD8_9HYPH</name>
<gene>
    <name evidence="1" type="ORF">ABID19_004601</name>
</gene>